<sequence length="14" mass="1588">MTVVKQRDGTAPWV</sequence>
<dbReference type="PaxDb" id="3708-A0A078HBS8"/>
<evidence type="ECO:0000313" key="2">
    <source>
        <dbReference type="Proteomes" id="UP000028999"/>
    </source>
</evidence>
<reference evidence="1 2" key="1">
    <citation type="journal article" date="2014" name="Science">
        <title>Plant genetics. Early allopolyploid evolution in the post-Neolithic Brassica napus oilseed genome.</title>
        <authorList>
            <person name="Chalhoub B."/>
            <person name="Denoeud F."/>
            <person name="Liu S."/>
            <person name="Parkin I.A."/>
            <person name="Tang H."/>
            <person name="Wang X."/>
            <person name="Chiquet J."/>
            <person name="Belcram H."/>
            <person name="Tong C."/>
            <person name="Samans B."/>
            <person name="Correa M."/>
            <person name="Da Silva C."/>
            <person name="Just J."/>
            <person name="Falentin C."/>
            <person name="Koh C.S."/>
            <person name="Le Clainche I."/>
            <person name="Bernard M."/>
            <person name="Bento P."/>
            <person name="Noel B."/>
            <person name="Labadie K."/>
            <person name="Alberti A."/>
            <person name="Charles M."/>
            <person name="Arnaud D."/>
            <person name="Guo H."/>
            <person name="Daviaud C."/>
            <person name="Alamery S."/>
            <person name="Jabbari K."/>
            <person name="Zhao M."/>
            <person name="Edger P.P."/>
            <person name="Chelaifa H."/>
            <person name="Tack D."/>
            <person name="Lassalle G."/>
            <person name="Mestiri I."/>
            <person name="Schnel N."/>
            <person name="Le Paslier M.C."/>
            <person name="Fan G."/>
            <person name="Renault V."/>
            <person name="Bayer P.E."/>
            <person name="Golicz A.A."/>
            <person name="Manoli S."/>
            <person name="Lee T.H."/>
            <person name="Thi V.H."/>
            <person name="Chalabi S."/>
            <person name="Hu Q."/>
            <person name="Fan C."/>
            <person name="Tollenaere R."/>
            <person name="Lu Y."/>
            <person name="Battail C."/>
            <person name="Shen J."/>
            <person name="Sidebottom C.H."/>
            <person name="Wang X."/>
            <person name="Canaguier A."/>
            <person name="Chauveau A."/>
            <person name="Berard A."/>
            <person name="Deniot G."/>
            <person name="Guan M."/>
            <person name="Liu Z."/>
            <person name="Sun F."/>
            <person name="Lim Y.P."/>
            <person name="Lyons E."/>
            <person name="Town C.D."/>
            <person name="Bancroft I."/>
            <person name="Wang X."/>
            <person name="Meng J."/>
            <person name="Ma J."/>
            <person name="Pires J.C."/>
            <person name="King G.J."/>
            <person name="Brunel D."/>
            <person name="Delourme R."/>
            <person name="Renard M."/>
            <person name="Aury J.M."/>
            <person name="Adams K.L."/>
            <person name="Batley J."/>
            <person name="Snowdon R.J."/>
            <person name="Tost J."/>
            <person name="Edwards D."/>
            <person name="Zhou Y."/>
            <person name="Hua W."/>
            <person name="Sharpe A.G."/>
            <person name="Paterson A.H."/>
            <person name="Guan C."/>
            <person name="Wincker P."/>
        </authorList>
    </citation>
    <scope>NUCLEOTIDE SEQUENCE [LARGE SCALE GENOMIC DNA]</scope>
    <source>
        <strain evidence="2">cv. Darmor-bzh</strain>
    </source>
</reference>
<name>A0A078HBS8_BRANA</name>
<accession>A0A078HBS8</accession>
<keyword evidence="2" id="KW-1185">Reference proteome</keyword>
<dbReference type="Proteomes" id="UP000028999">
    <property type="component" value="Unassembled WGS sequence"/>
</dbReference>
<protein>
    <submittedName>
        <fullName evidence="1">BnaA01g24600D protein</fullName>
    </submittedName>
</protein>
<organism evidence="1 2">
    <name type="scientific">Brassica napus</name>
    <name type="common">Rape</name>
    <dbReference type="NCBI Taxonomy" id="3708"/>
    <lineage>
        <taxon>Eukaryota</taxon>
        <taxon>Viridiplantae</taxon>
        <taxon>Streptophyta</taxon>
        <taxon>Embryophyta</taxon>
        <taxon>Tracheophyta</taxon>
        <taxon>Spermatophyta</taxon>
        <taxon>Magnoliopsida</taxon>
        <taxon>eudicotyledons</taxon>
        <taxon>Gunneridae</taxon>
        <taxon>Pentapetalae</taxon>
        <taxon>rosids</taxon>
        <taxon>malvids</taxon>
        <taxon>Brassicales</taxon>
        <taxon>Brassicaceae</taxon>
        <taxon>Brassiceae</taxon>
        <taxon>Brassica</taxon>
    </lineage>
</organism>
<dbReference type="EMBL" id="LK032331">
    <property type="protein sequence ID" value="CDY34243.1"/>
    <property type="molecule type" value="Genomic_DNA"/>
</dbReference>
<proteinExistence type="predicted"/>
<gene>
    <name evidence="1" type="primary">BnaA01g24600D</name>
    <name evidence="1" type="ORF">GSBRNA2T00056256001</name>
</gene>
<evidence type="ECO:0000313" key="1">
    <source>
        <dbReference type="EMBL" id="CDY34243.1"/>
    </source>
</evidence>